<comment type="caution">
    <text evidence="1">The sequence shown here is derived from an EMBL/GenBank/DDBJ whole genome shotgun (WGS) entry which is preliminary data.</text>
</comment>
<evidence type="ECO:0000313" key="1">
    <source>
        <dbReference type="EMBL" id="RHY27249.1"/>
    </source>
</evidence>
<dbReference type="AlphaFoldDB" id="A0A418AQI9"/>
<name>A0A418AQI9_9STRA</name>
<reference evidence="1 2" key="1">
    <citation type="submission" date="2018-08" db="EMBL/GenBank/DDBJ databases">
        <title>Aphanomyces genome sequencing and annotation.</title>
        <authorList>
            <person name="Minardi D."/>
            <person name="Oidtmann B."/>
            <person name="Van Der Giezen M."/>
            <person name="Studholme D.J."/>
        </authorList>
    </citation>
    <scope>NUCLEOTIDE SEQUENCE [LARGE SCALE GENOMIC DNA]</scope>
    <source>
        <strain evidence="1 2">NJM0002</strain>
    </source>
</reference>
<sequence length="316" mass="33304">MSSTPPPTPSFASQLEPEIKVPRHFIGAFPEETEANNFEVNWSLADDDITPLHNCYRNRELGNLAAAAAIAAPVPNAASPAVAAENWSTGKFLDLWNDVTNQLSHSPDMYISDGAIGAHATLRTPPRPVLVVWKSSKDKDQSAFVYNIDTNVDGFTQAKLVVRGDGVSLDSLLQNVLSLKAELDGAVDTGAPATIAAEVVAADGKSTLVFGGVVVPPAAVRVSYVVQEIASKLSNAMSRKASSRRHQAYPASWSSEASVVGHAFPTLLPHPTHAVAYGAPADKTSVSVEEFVKQVNGSAALAAALTQHGTALSFKK</sequence>
<dbReference type="VEuPathDB" id="FungiDB:H310_13912"/>
<dbReference type="EMBL" id="QUSY01000809">
    <property type="protein sequence ID" value="RHY27249.1"/>
    <property type="molecule type" value="Genomic_DNA"/>
</dbReference>
<dbReference type="Proteomes" id="UP000285060">
    <property type="component" value="Unassembled WGS sequence"/>
</dbReference>
<protein>
    <submittedName>
        <fullName evidence="1">Uncharacterized protein</fullName>
    </submittedName>
</protein>
<accession>A0A418AQI9</accession>
<keyword evidence="2" id="KW-1185">Reference proteome</keyword>
<gene>
    <name evidence="1" type="ORF">DYB32_006907</name>
</gene>
<organism evidence="1 2">
    <name type="scientific">Aphanomyces invadans</name>
    <dbReference type="NCBI Taxonomy" id="157072"/>
    <lineage>
        <taxon>Eukaryota</taxon>
        <taxon>Sar</taxon>
        <taxon>Stramenopiles</taxon>
        <taxon>Oomycota</taxon>
        <taxon>Saprolegniomycetes</taxon>
        <taxon>Saprolegniales</taxon>
        <taxon>Verrucalvaceae</taxon>
        <taxon>Aphanomyces</taxon>
    </lineage>
</organism>
<evidence type="ECO:0000313" key="2">
    <source>
        <dbReference type="Proteomes" id="UP000285060"/>
    </source>
</evidence>
<proteinExistence type="predicted"/>